<evidence type="ECO:0000313" key="29">
    <source>
        <dbReference type="Proteomes" id="UP000469385"/>
    </source>
</evidence>
<dbReference type="Gene3D" id="3.40.50.2300">
    <property type="match status" value="1"/>
</dbReference>
<dbReference type="SUPFAM" id="SSF55785">
    <property type="entry name" value="PYP-like sensor domain (PAS domain)"/>
    <property type="match status" value="2"/>
</dbReference>
<dbReference type="CDD" id="cd00130">
    <property type="entry name" value="PAS"/>
    <property type="match status" value="2"/>
</dbReference>
<dbReference type="SUPFAM" id="SSF55874">
    <property type="entry name" value="ATPase domain of HSP90 chaperone/DNA topoisomerase II/histidine kinase"/>
    <property type="match status" value="1"/>
</dbReference>
<dbReference type="PANTHER" id="PTHR45339:SF1">
    <property type="entry name" value="HYBRID SIGNAL TRANSDUCTION HISTIDINE KINASE J"/>
    <property type="match status" value="1"/>
</dbReference>
<gene>
    <name evidence="28" type="ORF">GON04_21730</name>
</gene>
<dbReference type="SMART" id="SM00388">
    <property type="entry name" value="HisKA"/>
    <property type="match status" value="1"/>
</dbReference>
<feature type="domain" description="PAC" evidence="26">
    <location>
        <begin position="449"/>
        <end position="501"/>
    </location>
</feature>
<feature type="domain" description="Response regulatory" evidence="24">
    <location>
        <begin position="896"/>
        <end position="1014"/>
    </location>
</feature>
<evidence type="ECO:0000256" key="22">
    <source>
        <dbReference type="SAM" id="Phobius"/>
    </source>
</evidence>
<evidence type="ECO:0000256" key="4">
    <source>
        <dbReference type="ARBA" id="ARBA00022475"/>
    </source>
</evidence>
<dbReference type="PROSITE" id="PS50109">
    <property type="entry name" value="HIS_KIN"/>
    <property type="match status" value="1"/>
</dbReference>
<evidence type="ECO:0000256" key="17">
    <source>
        <dbReference type="ARBA" id="ARBA00064003"/>
    </source>
</evidence>
<dbReference type="Pfam" id="PF02518">
    <property type="entry name" value="HATPase_c"/>
    <property type="match status" value="1"/>
</dbReference>
<feature type="domain" description="HPt" evidence="27">
    <location>
        <begin position="1051"/>
        <end position="1145"/>
    </location>
</feature>
<dbReference type="Pfam" id="PF00072">
    <property type="entry name" value="Response_reg"/>
    <property type="match status" value="1"/>
</dbReference>
<keyword evidence="8" id="KW-0732">Signal</keyword>
<dbReference type="SMART" id="SM00091">
    <property type="entry name" value="PAS"/>
    <property type="match status" value="2"/>
</dbReference>
<dbReference type="SUPFAM" id="SSF52172">
    <property type="entry name" value="CheY-like"/>
    <property type="match status" value="1"/>
</dbReference>
<evidence type="ECO:0000256" key="13">
    <source>
        <dbReference type="ARBA" id="ARBA00023012"/>
    </source>
</evidence>
<evidence type="ECO:0000256" key="7">
    <source>
        <dbReference type="ARBA" id="ARBA00022692"/>
    </source>
</evidence>
<dbReference type="PRINTS" id="PR00344">
    <property type="entry name" value="BCTRLSENSOR"/>
</dbReference>
<keyword evidence="6" id="KW-0808">Transferase</keyword>
<dbReference type="PANTHER" id="PTHR45339">
    <property type="entry name" value="HYBRID SIGNAL TRANSDUCTION HISTIDINE KINASE J"/>
    <property type="match status" value="1"/>
</dbReference>
<keyword evidence="10" id="KW-0418">Kinase</keyword>
<evidence type="ECO:0000256" key="18">
    <source>
        <dbReference type="ARBA" id="ARBA00068150"/>
    </source>
</evidence>
<evidence type="ECO:0000256" key="10">
    <source>
        <dbReference type="ARBA" id="ARBA00022777"/>
    </source>
</evidence>
<dbReference type="GO" id="GO:0006355">
    <property type="term" value="P:regulation of DNA-templated transcription"/>
    <property type="evidence" value="ECO:0007669"/>
    <property type="project" value="InterPro"/>
</dbReference>
<dbReference type="InterPro" id="IPR013767">
    <property type="entry name" value="PAS_fold"/>
</dbReference>
<feature type="transmembrane region" description="Helical" evidence="22">
    <location>
        <begin position="333"/>
        <end position="355"/>
    </location>
</feature>
<dbReference type="CDD" id="cd16922">
    <property type="entry name" value="HATPase_EvgS-ArcB-TorS-like"/>
    <property type="match status" value="1"/>
</dbReference>
<dbReference type="InterPro" id="IPR036890">
    <property type="entry name" value="HATPase_C_sf"/>
</dbReference>
<feature type="domain" description="PAC" evidence="26">
    <location>
        <begin position="580"/>
        <end position="632"/>
    </location>
</feature>
<dbReference type="Pfam" id="PF13426">
    <property type="entry name" value="PAS_9"/>
    <property type="match status" value="1"/>
</dbReference>
<dbReference type="InterPro" id="IPR000700">
    <property type="entry name" value="PAS-assoc_C"/>
</dbReference>
<evidence type="ECO:0000256" key="12">
    <source>
        <dbReference type="ARBA" id="ARBA00022989"/>
    </source>
</evidence>
<accession>A0A6N8J1P8</accession>
<dbReference type="NCBIfam" id="TIGR00229">
    <property type="entry name" value="sensory_box"/>
    <property type="match status" value="2"/>
</dbReference>
<dbReference type="SMART" id="SM00086">
    <property type="entry name" value="PAC"/>
    <property type="match status" value="2"/>
</dbReference>
<evidence type="ECO:0000259" key="26">
    <source>
        <dbReference type="PROSITE" id="PS50113"/>
    </source>
</evidence>
<dbReference type="PROSITE" id="PS50113">
    <property type="entry name" value="PAC"/>
    <property type="match status" value="2"/>
</dbReference>
<comment type="subcellular location">
    <subcellularLocation>
        <location evidence="2">Cell membrane</location>
        <topology evidence="2">Multi-pass membrane protein</topology>
    </subcellularLocation>
</comment>
<dbReference type="SMART" id="SM00448">
    <property type="entry name" value="REC"/>
    <property type="match status" value="1"/>
</dbReference>
<keyword evidence="14" id="KW-0843">Virulence</keyword>
<dbReference type="Gene3D" id="3.30.450.20">
    <property type="entry name" value="PAS domain"/>
    <property type="match status" value="2"/>
</dbReference>
<dbReference type="InterPro" id="IPR000014">
    <property type="entry name" value="PAS"/>
</dbReference>
<dbReference type="InterPro" id="IPR004358">
    <property type="entry name" value="Sig_transdc_His_kin-like_C"/>
</dbReference>
<dbReference type="EC" id="2.7.13.3" evidence="3"/>
<organism evidence="28 29">
    <name type="scientific">Ramlibacter pinisoli</name>
    <dbReference type="NCBI Taxonomy" id="2682844"/>
    <lineage>
        <taxon>Bacteria</taxon>
        <taxon>Pseudomonadati</taxon>
        <taxon>Pseudomonadota</taxon>
        <taxon>Betaproteobacteria</taxon>
        <taxon>Burkholderiales</taxon>
        <taxon>Comamonadaceae</taxon>
        <taxon>Ramlibacter</taxon>
    </lineage>
</organism>
<dbReference type="Gene3D" id="3.30.565.10">
    <property type="entry name" value="Histidine kinase-like ATPase, C-terminal domain"/>
    <property type="match status" value="1"/>
</dbReference>
<dbReference type="FunFam" id="1.10.287.130:FF:000002">
    <property type="entry name" value="Two-component osmosensing histidine kinase"/>
    <property type="match status" value="1"/>
</dbReference>
<keyword evidence="13" id="KW-0902">Two-component regulatory system</keyword>
<dbReference type="Gene3D" id="1.20.120.160">
    <property type="entry name" value="HPT domain"/>
    <property type="match status" value="1"/>
</dbReference>
<dbReference type="EMBL" id="WSEL01000009">
    <property type="protein sequence ID" value="MVQ32096.1"/>
    <property type="molecule type" value="Genomic_DNA"/>
</dbReference>
<keyword evidence="15 22" id="KW-0472">Membrane</keyword>
<comment type="function">
    <text evidence="16">Member of the two-component regulatory system BvgS/BvgA. Phosphorylates BvgA via a four-step phosphorelay in response to environmental signals.</text>
</comment>
<dbReference type="GO" id="GO:0005886">
    <property type="term" value="C:plasma membrane"/>
    <property type="evidence" value="ECO:0007669"/>
    <property type="project" value="UniProtKB-SubCell"/>
</dbReference>
<dbReference type="Gene3D" id="1.10.287.130">
    <property type="match status" value="1"/>
</dbReference>
<dbReference type="InterPro" id="IPR036097">
    <property type="entry name" value="HisK_dim/P_sf"/>
</dbReference>
<evidence type="ECO:0000256" key="2">
    <source>
        <dbReference type="ARBA" id="ARBA00004651"/>
    </source>
</evidence>
<proteinExistence type="predicted"/>
<dbReference type="InterPro" id="IPR003661">
    <property type="entry name" value="HisK_dim/P_dom"/>
</dbReference>
<dbReference type="Proteomes" id="UP000469385">
    <property type="component" value="Unassembled WGS sequence"/>
</dbReference>
<feature type="modified residue" description="4-aspartylphosphate" evidence="21">
    <location>
        <position position="947"/>
    </location>
</feature>
<evidence type="ECO:0000256" key="5">
    <source>
        <dbReference type="ARBA" id="ARBA00022553"/>
    </source>
</evidence>
<keyword evidence="11" id="KW-0067">ATP-binding</keyword>
<evidence type="ECO:0000256" key="19">
    <source>
        <dbReference type="ARBA" id="ARBA00070152"/>
    </source>
</evidence>
<dbReference type="Pfam" id="PF01627">
    <property type="entry name" value="Hpt"/>
    <property type="match status" value="1"/>
</dbReference>
<comment type="caution">
    <text evidence="28">The sequence shown here is derived from an EMBL/GenBank/DDBJ whole genome shotgun (WGS) entry which is preliminary data.</text>
</comment>
<feature type="transmembrane region" description="Helical" evidence="22">
    <location>
        <begin position="45"/>
        <end position="68"/>
    </location>
</feature>
<dbReference type="InterPro" id="IPR036641">
    <property type="entry name" value="HPT_dom_sf"/>
</dbReference>
<keyword evidence="12 22" id="KW-1133">Transmembrane helix</keyword>
<evidence type="ECO:0000256" key="6">
    <source>
        <dbReference type="ARBA" id="ARBA00022679"/>
    </source>
</evidence>
<keyword evidence="5 21" id="KW-0597">Phosphoprotein</keyword>
<dbReference type="SMART" id="SM00387">
    <property type="entry name" value="HATPase_c"/>
    <property type="match status" value="1"/>
</dbReference>
<evidence type="ECO:0000256" key="20">
    <source>
        <dbReference type="PROSITE-ProRule" id="PRU00110"/>
    </source>
</evidence>
<feature type="domain" description="Histidine kinase" evidence="23">
    <location>
        <begin position="650"/>
        <end position="871"/>
    </location>
</feature>
<dbReference type="GO" id="GO:0000155">
    <property type="term" value="F:phosphorelay sensor kinase activity"/>
    <property type="evidence" value="ECO:0007669"/>
    <property type="project" value="InterPro"/>
</dbReference>
<dbReference type="PROSITE" id="PS50112">
    <property type="entry name" value="PAS"/>
    <property type="match status" value="2"/>
</dbReference>
<keyword evidence="7 22" id="KW-0812">Transmembrane</keyword>
<evidence type="ECO:0000256" key="15">
    <source>
        <dbReference type="ARBA" id="ARBA00023136"/>
    </source>
</evidence>
<sequence length="1149" mass="125578">MLTASARPGCFGRNAPHRLRRTNCRMTTAIPSQALPVSEPEGPTVWLRFLTPLLGLTLLIGALGVVGYRHLSEGVRRDNDRTLAVIAEQKRQQIEGVLADARMDAQLNFASHSQLENLFGRWIAGGRRDGAMQEWIRRRLVEVAEIRGWDGVLMFDASAKLALAVGQGSLANEQERILDIIRRPRIELVDLHVDAAGRVHYGILSPIGGAGQTPHGVAYISWPADSTLYPQVKSWPVPTQTAETYLVRREGADVRFVTPLRHFERADLGFVQSMSRQDMPAARAARGEHGIISGGRDYRNVPVLAYAVPVAGTSWLMLAEIDEVEAYAAIRAMGWEAGVLVGLGLLLVYSGAFLLSRRARQRAELASLQSHQAAESRFRVVFEQAPLGVVMVDASSGRIVEANQRFAEIVGHSHEDLPGMAPVRFTHPDDRAEIRTQIERLQLGESQVFRLNMRYVHSDGSVIWVSLTASPVKVADAAAPRFLFIVEDITARMSIEERLRISEQRHRLLADNAIDVIMTMDLAGRFSYVSPSVERLLGYTVDEMLSQTLSDVLTPPSLATVEGYFDRLRAAQGGGGALFFRDELECRCKDGATVWVELTVSPLLRPDDSLVEILGVARDISERRRYEVELRGAYDAAEAANAAKSEFLAHMSHEIRTPMNAVLGLAQVLQREPLANNQRDMVARIRGAGQSLLSILNDVLDLSKVEAGQLRIEPRPFELSSLLADIDSLMGQAANAKGLTLRVALPDTGADLLLGDGLRLEQVLLNLIGNAIKFTERGEVTLITSCSERNEAGLRLRFEVRDNGIGIVPEALERLFEPFAQADAGISRRYGGTGLGLSICKRLVELMGGQIGATSEPGQGSCFWFELPMLLAEAQAAPALPGRPVRPMGPCLVGAHLLVVDDSAMNRDLVDRALRQEGARVSLAADGQQAVQILSNRSDAFDGVLMDVQMPVMDGLTAIRMIRDKLGMVDLPIIAFTAGVGAKQQAAAREAGANDVLPKPMDLDEMAELLSRWILPRVPAVAQGQGQEPGNEFPDIPGIDRERAAQRLGHDRDIFLSLLDFFIKDNADAVKHVRAELAAGDREAAGRRMHTLASNAGFLCALNLMEVARQAEAAIDRGELELELEAMLDAIAAQVSELVEASQPWCLTV</sequence>
<dbReference type="Pfam" id="PF00989">
    <property type="entry name" value="PAS"/>
    <property type="match status" value="1"/>
</dbReference>
<evidence type="ECO:0000256" key="8">
    <source>
        <dbReference type="ARBA" id="ARBA00022729"/>
    </source>
</evidence>
<evidence type="ECO:0000256" key="16">
    <source>
        <dbReference type="ARBA" id="ARBA00058004"/>
    </source>
</evidence>
<dbReference type="InterPro" id="IPR001789">
    <property type="entry name" value="Sig_transdc_resp-reg_receiver"/>
</dbReference>
<dbReference type="InterPro" id="IPR011006">
    <property type="entry name" value="CheY-like_superfamily"/>
</dbReference>
<evidence type="ECO:0000259" key="24">
    <source>
        <dbReference type="PROSITE" id="PS50110"/>
    </source>
</evidence>
<keyword evidence="4" id="KW-1003">Cell membrane</keyword>
<dbReference type="InterPro" id="IPR005467">
    <property type="entry name" value="His_kinase_dom"/>
</dbReference>
<name>A0A6N8J1P8_9BURK</name>
<evidence type="ECO:0000256" key="1">
    <source>
        <dbReference type="ARBA" id="ARBA00000085"/>
    </source>
</evidence>
<dbReference type="PROSITE" id="PS50894">
    <property type="entry name" value="HPT"/>
    <property type="match status" value="1"/>
</dbReference>
<comment type="subunit">
    <text evidence="17">At low DSF concentrations, interacts with RpfF.</text>
</comment>
<protein>
    <recommendedName>
        <fullName evidence="18">Sensory/regulatory protein RpfC</fullName>
        <ecNumber evidence="3">2.7.13.3</ecNumber>
    </recommendedName>
    <alternativeName>
        <fullName evidence="19">Virulence sensor protein BvgS</fullName>
    </alternativeName>
</protein>
<evidence type="ECO:0000256" key="3">
    <source>
        <dbReference type="ARBA" id="ARBA00012438"/>
    </source>
</evidence>
<feature type="domain" description="PAS" evidence="25">
    <location>
        <begin position="502"/>
        <end position="572"/>
    </location>
</feature>
<evidence type="ECO:0000259" key="27">
    <source>
        <dbReference type="PROSITE" id="PS50894"/>
    </source>
</evidence>
<feature type="domain" description="PAS" evidence="25">
    <location>
        <begin position="374"/>
        <end position="445"/>
    </location>
</feature>
<dbReference type="Pfam" id="PF00512">
    <property type="entry name" value="HisKA"/>
    <property type="match status" value="1"/>
</dbReference>
<keyword evidence="29" id="KW-1185">Reference proteome</keyword>
<feature type="modified residue" description="Phosphohistidine" evidence="20">
    <location>
        <position position="1090"/>
    </location>
</feature>
<evidence type="ECO:0000256" key="9">
    <source>
        <dbReference type="ARBA" id="ARBA00022741"/>
    </source>
</evidence>
<evidence type="ECO:0000313" key="28">
    <source>
        <dbReference type="EMBL" id="MVQ32096.1"/>
    </source>
</evidence>
<evidence type="ECO:0000259" key="23">
    <source>
        <dbReference type="PROSITE" id="PS50109"/>
    </source>
</evidence>
<comment type="catalytic activity">
    <reaction evidence="1">
        <text>ATP + protein L-histidine = ADP + protein N-phospho-L-histidine.</text>
        <dbReference type="EC" id="2.7.13.3"/>
    </reaction>
</comment>
<evidence type="ECO:0000256" key="21">
    <source>
        <dbReference type="PROSITE-ProRule" id="PRU00169"/>
    </source>
</evidence>
<dbReference type="PROSITE" id="PS50110">
    <property type="entry name" value="RESPONSE_REGULATORY"/>
    <property type="match status" value="1"/>
</dbReference>
<keyword evidence="9" id="KW-0547">Nucleotide-binding</keyword>
<dbReference type="AlphaFoldDB" id="A0A6N8J1P8"/>
<dbReference type="GO" id="GO:0005524">
    <property type="term" value="F:ATP binding"/>
    <property type="evidence" value="ECO:0007669"/>
    <property type="project" value="UniProtKB-KW"/>
</dbReference>
<dbReference type="SUPFAM" id="SSF47226">
    <property type="entry name" value="Histidine-containing phosphotransfer domain, HPT domain"/>
    <property type="match status" value="1"/>
</dbReference>
<dbReference type="CDD" id="cd00082">
    <property type="entry name" value="HisKA"/>
    <property type="match status" value="1"/>
</dbReference>
<evidence type="ECO:0000256" key="11">
    <source>
        <dbReference type="ARBA" id="ARBA00022840"/>
    </source>
</evidence>
<evidence type="ECO:0000259" key="25">
    <source>
        <dbReference type="PROSITE" id="PS50112"/>
    </source>
</evidence>
<dbReference type="InterPro" id="IPR035965">
    <property type="entry name" value="PAS-like_dom_sf"/>
</dbReference>
<dbReference type="CDD" id="cd17546">
    <property type="entry name" value="REC_hyHK_CKI1_RcsC-like"/>
    <property type="match status" value="1"/>
</dbReference>
<dbReference type="SUPFAM" id="SSF47384">
    <property type="entry name" value="Homodimeric domain of signal transducing histidine kinase"/>
    <property type="match status" value="1"/>
</dbReference>
<dbReference type="InterPro" id="IPR003594">
    <property type="entry name" value="HATPase_dom"/>
</dbReference>
<dbReference type="InterPro" id="IPR008207">
    <property type="entry name" value="Sig_transdc_His_kin_Hpt_dom"/>
</dbReference>
<evidence type="ECO:0000256" key="14">
    <source>
        <dbReference type="ARBA" id="ARBA00023026"/>
    </source>
</evidence>
<dbReference type="InterPro" id="IPR001610">
    <property type="entry name" value="PAC"/>
</dbReference>
<dbReference type="FunFam" id="3.30.565.10:FF:000010">
    <property type="entry name" value="Sensor histidine kinase RcsC"/>
    <property type="match status" value="1"/>
</dbReference>
<reference evidence="28 29" key="1">
    <citation type="submission" date="2019-12" db="EMBL/GenBank/DDBJ databases">
        <authorList>
            <person name="Huq M.A."/>
        </authorList>
    </citation>
    <scope>NUCLEOTIDE SEQUENCE [LARGE SCALE GENOMIC DNA]</scope>
    <source>
        <strain evidence="28 29">MAH-25</strain>
    </source>
</reference>